<name>A0AAD8EF13_DIPPU</name>
<comment type="caution">
    <text evidence="2">The sequence shown here is derived from an EMBL/GenBank/DDBJ whole genome shotgun (WGS) entry which is preliminary data.</text>
</comment>
<evidence type="ECO:0000313" key="3">
    <source>
        <dbReference type="Proteomes" id="UP001233999"/>
    </source>
</evidence>
<dbReference type="AlphaFoldDB" id="A0AAD8EF13"/>
<dbReference type="InterPro" id="IPR015897">
    <property type="entry name" value="CHK_kinase-like"/>
</dbReference>
<reference evidence="2" key="1">
    <citation type="journal article" date="2023" name="IScience">
        <title>Live-bearing cockroach genome reveals convergent evolutionary mechanisms linked to viviparity in insects and beyond.</title>
        <authorList>
            <person name="Fouks B."/>
            <person name="Harrison M.C."/>
            <person name="Mikhailova A.A."/>
            <person name="Marchal E."/>
            <person name="English S."/>
            <person name="Carruthers M."/>
            <person name="Jennings E.C."/>
            <person name="Chiamaka E.L."/>
            <person name="Frigard R.A."/>
            <person name="Pippel M."/>
            <person name="Attardo G.M."/>
            <person name="Benoit J.B."/>
            <person name="Bornberg-Bauer E."/>
            <person name="Tobe S.S."/>
        </authorList>
    </citation>
    <scope>NUCLEOTIDE SEQUENCE</scope>
    <source>
        <strain evidence="2">Stay&amp;Tobe</strain>
    </source>
</reference>
<proteinExistence type="predicted"/>
<dbReference type="EMBL" id="JASPKZ010005718">
    <property type="protein sequence ID" value="KAJ9588070.1"/>
    <property type="molecule type" value="Genomic_DNA"/>
</dbReference>
<sequence>MEEPTHRLKDVLKTVLEELNFDPNSEQKFQQIVAHLLLSCLYRVTVHSQNQKYSDKKFIIKTLRQDPALNVKFETKMFFRNESLFYKKLVESFIILQDLYLDDKYERFLSFPKCYKSLSSDEFSVIVLEDLEERGFKESSRLKSLTLSELFLVMKELGRFHALTLFFKYKKPTVFSDLRSMFKEPTYRKEFVDKTFNAWASSVAAWVLKLAKENFPPESEYIKKLETFATDRMSYIMLDVVRPKEEDEEFNVFNHGDLWVNNLLFHYPNVESEDDKKPDKMCFIDFQQCRYGSIGLDLSAALFLLTDQETRSKHRDELLGIYHHSLSEILIQFGYDSTKIFPYSAVISQLEKYALYGLGVSFLCLSYNLDNASEEDVQDDGKYVKEVTEDCRKRILDVIKESVDFGYL</sequence>
<dbReference type="SMART" id="SM00587">
    <property type="entry name" value="CHK"/>
    <property type="match status" value="1"/>
</dbReference>
<feature type="domain" description="CHK kinase-like" evidence="1">
    <location>
        <begin position="126"/>
        <end position="332"/>
    </location>
</feature>
<dbReference type="Pfam" id="PF02958">
    <property type="entry name" value="EcKL"/>
    <property type="match status" value="1"/>
</dbReference>
<organism evidence="2 3">
    <name type="scientific">Diploptera punctata</name>
    <name type="common">Pacific beetle cockroach</name>
    <dbReference type="NCBI Taxonomy" id="6984"/>
    <lineage>
        <taxon>Eukaryota</taxon>
        <taxon>Metazoa</taxon>
        <taxon>Ecdysozoa</taxon>
        <taxon>Arthropoda</taxon>
        <taxon>Hexapoda</taxon>
        <taxon>Insecta</taxon>
        <taxon>Pterygota</taxon>
        <taxon>Neoptera</taxon>
        <taxon>Polyneoptera</taxon>
        <taxon>Dictyoptera</taxon>
        <taxon>Blattodea</taxon>
        <taxon>Blaberoidea</taxon>
        <taxon>Blaberidae</taxon>
        <taxon>Diplopterinae</taxon>
        <taxon>Diploptera</taxon>
    </lineage>
</organism>
<dbReference type="Proteomes" id="UP001233999">
    <property type="component" value="Unassembled WGS sequence"/>
</dbReference>
<protein>
    <recommendedName>
        <fullName evidence="1">CHK kinase-like domain-containing protein</fullName>
    </recommendedName>
</protein>
<dbReference type="SUPFAM" id="SSF56112">
    <property type="entry name" value="Protein kinase-like (PK-like)"/>
    <property type="match status" value="1"/>
</dbReference>
<dbReference type="PANTHER" id="PTHR11012">
    <property type="entry name" value="PROTEIN KINASE-LIKE DOMAIN-CONTAINING"/>
    <property type="match status" value="1"/>
</dbReference>
<dbReference type="PANTHER" id="PTHR11012:SF30">
    <property type="entry name" value="PROTEIN KINASE-LIKE DOMAIN-CONTAINING"/>
    <property type="match status" value="1"/>
</dbReference>
<gene>
    <name evidence="2" type="ORF">L9F63_018565</name>
</gene>
<keyword evidence="3" id="KW-1185">Reference proteome</keyword>
<dbReference type="InterPro" id="IPR004119">
    <property type="entry name" value="EcKL"/>
</dbReference>
<evidence type="ECO:0000313" key="2">
    <source>
        <dbReference type="EMBL" id="KAJ9588070.1"/>
    </source>
</evidence>
<reference evidence="2" key="2">
    <citation type="submission" date="2023-05" db="EMBL/GenBank/DDBJ databases">
        <authorList>
            <person name="Fouks B."/>
        </authorList>
    </citation>
    <scope>NUCLEOTIDE SEQUENCE</scope>
    <source>
        <strain evidence="2">Stay&amp;Tobe</strain>
        <tissue evidence="2">Testes</tissue>
    </source>
</reference>
<dbReference type="InterPro" id="IPR011009">
    <property type="entry name" value="Kinase-like_dom_sf"/>
</dbReference>
<evidence type="ECO:0000259" key="1">
    <source>
        <dbReference type="SMART" id="SM00587"/>
    </source>
</evidence>
<accession>A0AAD8EF13</accession>
<dbReference type="Gene3D" id="3.90.1200.10">
    <property type="match status" value="1"/>
</dbReference>